<feature type="domain" description="Tyrosinase copper-binding" evidence="6">
    <location>
        <begin position="341"/>
        <end position="352"/>
    </location>
</feature>
<dbReference type="PANTHER" id="PTHR11474:SF32">
    <property type="entry name" value="TYROSINASE"/>
    <property type="match status" value="1"/>
</dbReference>
<evidence type="ECO:0000313" key="8">
    <source>
        <dbReference type="Proteomes" id="UP000237438"/>
    </source>
</evidence>
<evidence type="ECO:0000256" key="3">
    <source>
        <dbReference type="ARBA" id="ARBA00023002"/>
    </source>
</evidence>
<dbReference type="EMBL" id="PEDP01000822">
    <property type="protein sequence ID" value="POS84884.1"/>
    <property type="molecule type" value="Genomic_DNA"/>
</dbReference>
<dbReference type="GO" id="GO:0046872">
    <property type="term" value="F:metal ion binding"/>
    <property type="evidence" value="ECO:0007669"/>
    <property type="project" value="UniProtKB-KW"/>
</dbReference>
<dbReference type="PROSITE" id="PS00498">
    <property type="entry name" value="TYROSINASE_2"/>
    <property type="match status" value="1"/>
</dbReference>
<dbReference type="Pfam" id="PF18132">
    <property type="entry name" value="Tyrosinase_C"/>
    <property type="match status" value="1"/>
</dbReference>
<comment type="cofactor">
    <cofactor evidence="1">
        <name>Cu(2+)</name>
        <dbReference type="ChEBI" id="CHEBI:29036"/>
    </cofactor>
</comment>
<organism evidence="7 8">
    <name type="scientific">Erysiphe pulchra</name>
    <dbReference type="NCBI Taxonomy" id="225359"/>
    <lineage>
        <taxon>Eukaryota</taxon>
        <taxon>Fungi</taxon>
        <taxon>Dikarya</taxon>
        <taxon>Ascomycota</taxon>
        <taxon>Pezizomycotina</taxon>
        <taxon>Leotiomycetes</taxon>
        <taxon>Erysiphales</taxon>
        <taxon>Erysiphaceae</taxon>
        <taxon>Erysiphe</taxon>
    </lineage>
</organism>
<gene>
    <name evidence="7" type="ORF">EPUL_005609</name>
</gene>
<dbReference type="Gene3D" id="1.10.1280.10">
    <property type="entry name" value="Di-copper center containing domain from catechol oxidase"/>
    <property type="match status" value="1"/>
</dbReference>
<keyword evidence="4" id="KW-0503">Monooxygenase</keyword>
<keyword evidence="2" id="KW-0479">Metal-binding</keyword>
<dbReference type="InterPro" id="IPR008922">
    <property type="entry name" value="Di-copper_centre_dom_sf"/>
</dbReference>
<evidence type="ECO:0000259" key="5">
    <source>
        <dbReference type="PROSITE" id="PS00497"/>
    </source>
</evidence>
<dbReference type="InterPro" id="IPR050316">
    <property type="entry name" value="Tyrosinase/Hemocyanin"/>
</dbReference>
<evidence type="ECO:0000256" key="2">
    <source>
        <dbReference type="ARBA" id="ARBA00022723"/>
    </source>
</evidence>
<dbReference type="InterPro" id="IPR041640">
    <property type="entry name" value="Tyrosinase_C"/>
</dbReference>
<evidence type="ECO:0000256" key="4">
    <source>
        <dbReference type="ARBA" id="ARBA00023033"/>
    </source>
</evidence>
<evidence type="ECO:0000313" key="7">
    <source>
        <dbReference type="EMBL" id="POS84884.1"/>
    </source>
</evidence>
<dbReference type="InterPro" id="IPR002227">
    <property type="entry name" value="Tyrosinase_Cu-bd"/>
</dbReference>
<accession>A0A2S4PS96</accession>
<dbReference type="Pfam" id="PF00264">
    <property type="entry name" value="Tyrosinase"/>
    <property type="match status" value="1"/>
</dbReference>
<keyword evidence="8" id="KW-1185">Reference proteome</keyword>
<dbReference type="Gene3D" id="2.60.310.20">
    <property type="match status" value="1"/>
</dbReference>
<dbReference type="GO" id="GO:0004497">
    <property type="term" value="F:monooxygenase activity"/>
    <property type="evidence" value="ECO:0007669"/>
    <property type="project" value="UniProtKB-KW"/>
</dbReference>
<dbReference type="OrthoDB" id="6132182at2759"/>
<reference evidence="7 8" key="1">
    <citation type="submission" date="2017-10" db="EMBL/GenBank/DDBJ databases">
        <title>Development of genomic resources for the powdery mildew, Erysiphe pulchra.</title>
        <authorList>
            <person name="Wadl P.A."/>
            <person name="Mack B.M."/>
            <person name="Moore G."/>
            <person name="Beltz S.B."/>
        </authorList>
    </citation>
    <scope>NUCLEOTIDE SEQUENCE [LARGE SCALE GENOMIC DNA]</scope>
    <source>
        <strain evidence="7">Cflorida</strain>
    </source>
</reference>
<comment type="caution">
    <text evidence="7">The sequence shown here is derived from an EMBL/GenBank/DDBJ whole genome shotgun (WGS) entry which is preliminary data.</text>
</comment>
<dbReference type="PANTHER" id="PTHR11474">
    <property type="entry name" value="TYROSINASE FAMILY MEMBER"/>
    <property type="match status" value="1"/>
</dbReference>
<protein>
    <recommendedName>
        <fullName evidence="5 6">Tyrosinase copper-binding domain-containing protein</fullName>
    </recommendedName>
</protein>
<proteinExistence type="predicted"/>
<dbReference type="STRING" id="225359.A0A2S4PS96"/>
<feature type="domain" description="Tyrosinase copper-binding" evidence="5">
    <location>
        <begin position="122"/>
        <end position="139"/>
    </location>
</feature>
<evidence type="ECO:0000259" key="6">
    <source>
        <dbReference type="PROSITE" id="PS00498"/>
    </source>
</evidence>
<dbReference type="PRINTS" id="PR00092">
    <property type="entry name" value="TYROSINASE"/>
</dbReference>
<dbReference type="SUPFAM" id="SSF48056">
    <property type="entry name" value="Di-copper centre-containing domain"/>
    <property type="match status" value="1"/>
</dbReference>
<dbReference type="AlphaFoldDB" id="A0A2S4PS96"/>
<dbReference type="PROSITE" id="PS00497">
    <property type="entry name" value="TYROSINASE_1"/>
    <property type="match status" value="1"/>
</dbReference>
<sequence>MFPLGAFARRYKSKGPSFPSYDYGIISPLITARQIPTSFVTRGTFGGEGPNGSIPLRREVRDLEKDEDSWTLFILGMDQMQHVNQNERSSWYSLAGIHGRPFKSYDGVEGLGGSQNSGYCTHISVLFPTWHRPYLALYEVCITIKFGTKKMTLFKQILSDMIKDIAQRYPAGAIRDRYVVAATNFRIPYWDWAANRFDGESVLPRSFGESPSININGPVGRQVIANPLFTYRFQPLDSVQLPNNPFNQFPETLRYPDNTNPSAVSNNNLATQALENSAASVRSRIYTILTNYHSYLAFSNGGYRAEAPPSEQDSLEAIHDQVHALVGGGGHMSFIDYAGFDPIFFLHHAMVDRCFAMWQILNPDSYVTPRIAVTDTFTLPVGQVQDTNTPLTPFFKDGSGNFWSSSDVRDINKFGYQYFETSDANHENREQEVIMAINRLYGPSPGTRRAKRDVDAQSISASGNYREWLANIQMPKSAQNSPYSVYIFLGPFDDDPKCWPTDPNLAGVHTMFQRTVSTEDNNNHSPIVTAAIPLTNALIEKIKTGDLENLSIEHITEWLEMNMSYRILGLDGTEIDEEDLPDFKITIASAEVKLPENYAEMPVWGEMMEHT</sequence>
<dbReference type="Proteomes" id="UP000237438">
    <property type="component" value="Unassembled WGS sequence"/>
</dbReference>
<evidence type="ECO:0000256" key="1">
    <source>
        <dbReference type="ARBA" id="ARBA00001973"/>
    </source>
</evidence>
<name>A0A2S4PS96_9PEZI</name>
<keyword evidence="3" id="KW-0560">Oxidoreductase</keyword>